<proteinExistence type="predicted"/>
<protein>
    <submittedName>
        <fullName evidence="1">3330_t:CDS:1</fullName>
    </submittedName>
</protein>
<organism evidence="1 2">
    <name type="scientific">Acaulospora colombiana</name>
    <dbReference type="NCBI Taxonomy" id="27376"/>
    <lineage>
        <taxon>Eukaryota</taxon>
        <taxon>Fungi</taxon>
        <taxon>Fungi incertae sedis</taxon>
        <taxon>Mucoromycota</taxon>
        <taxon>Glomeromycotina</taxon>
        <taxon>Glomeromycetes</taxon>
        <taxon>Diversisporales</taxon>
        <taxon>Acaulosporaceae</taxon>
        <taxon>Acaulospora</taxon>
    </lineage>
</organism>
<comment type="caution">
    <text evidence="1">The sequence shown here is derived from an EMBL/GenBank/DDBJ whole genome shotgun (WGS) entry which is preliminary data.</text>
</comment>
<keyword evidence="2" id="KW-1185">Reference proteome</keyword>
<evidence type="ECO:0000313" key="1">
    <source>
        <dbReference type="EMBL" id="CAG8662743.1"/>
    </source>
</evidence>
<dbReference type="Proteomes" id="UP000789525">
    <property type="component" value="Unassembled WGS sequence"/>
</dbReference>
<evidence type="ECO:0000313" key="2">
    <source>
        <dbReference type="Proteomes" id="UP000789525"/>
    </source>
</evidence>
<accession>A0ACA9NK87</accession>
<sequence>MNLRKSCWNGSLGDGGLPALLNAFSKWLNRCLNQPGWIATNEGQAEGSRLYDWSAEILKRDPKYKEDARNVLEEAYALRNGLASDSTTNSVVGAIQTLINDLATMGQVGIQVATVESAKQWEAAKAELWKDILSWVLPRVLQAIQIIPLPRVELKSDKLDMVIDKVTLASPSFIPDHIQITNHMDFVLHASSAVRNEDRFYRSSTTTRTRVVVDGLRISVEDIAYYLNAKGPFWSGWLDNGLLTIDVGGKQVVGDGISLVLDVEVPSLEDRGSGDYLFKVLDAKVDVPGLAFQMKQTRHWIFNTLITQPLLGPLVRTAVSLILSAQIKAALESLDSSLCDLRAKASRVTGKRTNELEFVDYWEAFTQHQEPAPSPTVSARSQSPTTVEQEPHTHVETETTTKGIIRTTVVEDAEGAPQSETVLAIGIGEQILPGLGGPTQEPPPTLVEQTRKALDELDEARQEARATAKTATEDLRRATEDVRQRMTSAGERIPNKKAKLAKLPDWRSSDFDI</sequence>
<reference evidence="1" key="1">
    <citation type="submission" date="2021-06" db="EMBL/GenBank/DDBJ databases">
        <authorList>
            <person name="Kallberg Y."/>
            <person name="Tangrot J."/>
            <person name="Rosling A."/>
        </authorList>
    </citation>
    <scope>NUCLEOTIDE SEQUENCE</scope>
    <source>
        <strain evidence="1">CL356</strain>
    </source>
</reference>
<gene>
    <name evidence="1" type="ORF">ACOLOM_LOCUS8652</name>
</gene>
<name>A0ACA9NK87_9GLOM</name>
<dbReference type="EMBL" id="CAJVPT010022950">
    <property type="protein sequence ID" value="CAG8662743.1"/>
    <property type="molecule type" value="Genomic_DNA"/>
</dbReference>